<keyword evidence="1" id="KW-0812">Transmembrane</keyword>
<evidence type="ECO:0000313" key="3">
    <source>
        <dbReference type="Proteomes" id="UP000326757"/>
    </source>
</evidence>
<organism evidence="2 3">
    <name type="scientific">Monilinia laxa</name>
    <name type="common">Brown rot fungus</name>
    <name type="synonym">Sclerotinia laxa</name>
    <dbReference type="NCBI Taxonomy" id="61186"/>
    <lineage>
        <taxon>Eukaryota</taxon>
        <taxon>Fungi</taxon>
        <taxon>Dikarya</taxon>
        <taxon>Ascomycota</taxon>
        <taxon>Pezizomycotina</taxon>
        <taxon>Leotiomycetes</taxon>
        <taxon>Helotiales</taxon>
        <taxon>Sclerotiniaceae</taxon>
        <taxon>Monilinia</taxon>
    </lineage>
</organism>
<accession>A0A5N6JTL3</accession>
<evidence type="ECO:0000256" key="1">
    <source>
        <dbReference type="SAM" id="Phobius"/>
    </source>
</evidence>
<keyword evidence="1" id="KW-0472">Membrane</keyword>
<gene>
    <name evidence="2" type="ORF">EYC80_008142</name>
</gene>
<sequence length="82" mass="9427">MYNLMNNLSSMVNSKASRSLTPFTNTRFSIRAFSSKLLKLFILSLLHTIFFIPLQPFSTLLTLFLASIHQIRSRFFIPSNPS</sequence>
<name>A0A5N6JTL3_MONLA</name>
<keyword evidence="1" id="KW-1133">Transmembrane helix</keyword>
<dbReference type="Proteomes" id="UP000326757">
    <property type="component" value="Unassembled WGS sequence"/>
</dbReference>
<comment type="caution">
    <text evidence="2">The sequence shown here is derived from an EMBL/GenBank/DDBJ whole genome shotgun (WGS) entry which is preliminary data.</text>
</comment>
<keyword evidence="3" id="KW-1185">Reference proteome</keyword>
<protein>
    <submittedName>
        <fullName evidence="2">Uncharacterized protein</fullName>
    </submittedName>
</protein>
<evidence type="ECO:0000313" key="2">
    <source>
        <dbReference type="EMBL" id="KAB8292413.1"/>
    </source>
</evidence>
<proteinExistence type="predicted"/>
<reference evidence="2 3" key="1">
    <citation type="submission" date="2019-06" db="EMBL/GenBank/DDBJ databases">
        <title>Genome Sequence of the Brown Rot Fungal Pathogen Monilinia laxa.</title>
        <authorList>
            <person name="De Miccolis Angelini R.M."/>
            <person name="Landi L."/>
            <person name="Abate D."/>
            <person name="Pollastro S."/>
            <person name="Romanazzi G."/>
            <person name="Faretra F."/>
        </authorList>
    </citation>
    <scope>NUCLEOTIDE SEQUENCE [LARGE SCALE GENOMIC DNA]</scope>
    <source>
        <strain evidence="2 3">Mlax316</strain>
    </source>
</reference>
<feature type="transmembrane region" description="Helical" evidence="1">
    <location>
        <begin position="40"/>
        <end position="66"/>
    </location>
</feature>
<dbReference type="EMBL" id="VIGI01000013">
    <property type="protein sequence ID" value="KAB8292413.1"/>
    <property type="molecule type" value="Genomic_DNA"/>
</dbReference>
<dbReference type="AlphaFoldDB" id="A0A5N6JTL3"/>